<organism evidence="2 3">
    <name type="scientific">Toxocara canis</name>
    <name type="common">Canine roundworm</name>
    <dbReference type="NCBI Taxonomy" id="6265"/>
    <lineage>
        <taxon>Eukaryota</taxon>
        <taxon>Metazoa</taxon>
        <taxon>Ecdysozoa</taxon>
        <taxon>Nematoda</taxon>
        <taxon>Chromadorea</taxon>
        <taxon>Rhabditida</taxon>
        <taxon>Spirurina</taxon>
        <taxon>Ascaridomorpha</taxon>
        <taxon>Ascaridoidea</taxon>
        <taxon>Toxocaridae</taxon>
        <taxon>Toxocara</taxon>
    </lineage>
</organism>
<evidence type="ECO:0000313" key="2">
    <source>
        <dbReference type="Proteomes" id="UP000050794"/>
    </source>
</evidence>
<accession>A0A183TXX3</accession>
<name>A0A183TXX3_TOXCA</name>
<evidence type="ECO:0000313" key="1">
    <source>
        <dbReference type="EMBL" id="VDM25456.1"/>
    </source>
</evidence>
<dbReference type="EMBL" id="UYWY01000702">
    <property type="protein sequence ID" value="VDM25456.1"/>
    <property type="molecule type" value="Genomic_DNA"/>
</dbReference>
<dbReference type="AlphaFoldDB" id="A0A183TXX3"/>
<gene>
    <name evidence="1" type="ORF">TCNE_LOCUS1093</name>
</gene>
<sequence>MKLLRWIYFSGYGVGCSTDWYHCYPASLTAKRVTGSVSPPYYVVGRATVTLIGRMGAARLPSTPDFSEFLTTIGIEL</sequence>
<reference evidence="1 2" key="2">
    <citation type="submission" date="2018-11" db="EMBL/GenBank/DDBJ databases">
        <authorList>
            <consortium name="Pathogen Informatics"/>
        </authorList>
    </citation>
    <scope>NUCLEOTIDE SEQUENCE [LARGE SCALE GENOMIC DNA]</scope>
</reference>
<protein>
    <submittedName>
        <fullName evidence="3">Secreted protein</fullName>
    </submittedName>
</protein>
<dbReference type="WBParaSite" id="TCNE_0000109201-mRNA-1">
    <property type="protein sequence ID" value="TCNE_0000109201-mRNA-1"/>
    <property type="gene ID" value="TCNE_0000109201"/>
</dbReference>
<dbReference type="Proteomes" id="UP000050794">
    <property type="component" value="Unassembled WGS sequence"/>
</dbReference>
<proteinExistence type="predicted"/>
<evidence type="ECO:0000313" key="3">
    <source>
        <dbReference type="WBParaSite" id="TCNE_0000109201-mRNA-1"/>
    </source>
</evidence>
<keyword evidence="2" id="KW-1185">Reference proteome</keyword>
<reference evidence="3" key="1">
    <citation type="submission" date="2016-06" db="UniProtKB">
        <authorList>
            <consortium name="WormBaseParasite"/>
        </authorList>
    </citation>
    <scope>IDENTIFICATION</scope>
</reference>